<evidence type="ECO:0000313" key="2">
    <source>
        <dbReference type="Proteomes" id="UP000184404"/>
    </source>
</evidence>
<dbReference type="AlphaFoldDB" id="A0A1M4V734"/>
<keyword evidence="2" id="KW-1185">Reference proteome</keyword>
<proteinExistence type="predicted"/>
<name>A0A1M4V734_9FIRM</name>
<reference evidence="1 2" key="1">
    <citation type="submission" date="2016-11" db="EMBL/GenBank/DDBJ databases">
        <authorList>
            <person name="Jaros S."/>
            <person name="Januszkiewicz K."/>
            <person name="Wedrychowicz H."/>
        </authorList>
    </citation>
    <scope>NUCLEOTIDE SEQUENCE [LARGE SCALE GENOMIC DNA]</scope>
    <source>
        <strain evidence="1 2">DSM 10502</strain>
    </source>
</reference>
<dbReference type="Proteomes" id="UP000184404">
    <property type="component" value="Unassembled WGS sequence"/>
</dbReference>
<dbReference type="OrthoDB" id="1634576at2"/>
<dbReference type="EMBL" id="FQUG01000003">
    <property type="protein sequence ID" value="SHE64710.1"/>
    <property type="molecule type" value="Genomic_DNA"/>
</dbReference>
<dbReference type="STRING" id="1123243.SAMN02745190_00903"/>
<organism evidence="1 2">
    <name type="scientific">Schwartzia succinivorans DSM 10502</name>
    <dbReference type="NCBI Taxonomy" id="1123243"/>
    <lineage>
        <taxon>Bacteria</taxon>
        <taxon>Bacillati</taxon>
        <taxon>Bacillota</taxon>
        <taxon>Negativicutes</taxon>
        <taxon>Selenomonadales</taxon>
        <taxon>Selenomonadaceae</taxon>
        <taxon>Schwartzia</taxon>
    </lineage>
</organism>
<accession>A0A1M4V734</accession>
<evidence type="ECO:0000313" key="1">
    <source>
        <dbReference type="EMBL" id="SHE64710.1"/>
    </source>
</evidence>
<sequence>MTRDELAKEIAKGLIETGVEGPFDAVSCSTAGDYPSIGCSQWEGGRADTLLSYIDGGDKFIGRTYSDIEVSGELPELAELLDSEQGHEAQIIVLASDAMTYVDAVMDAGLTDERCIIYAGIWCSTSHYVVARFISRRAERGEDVNNLWTLAELFGAEYAIAADCEEYSEGYENRAWRTYEHVSELDLSEYGVPEYEGA</sequence>
<dbReference type="RefSeq" id="WP_072934982.1">
    <property type="nucleotide sequence ID" value="NZ_FQUG01000003.1"/>
</dbReference>
<protein>
    <submittedName>
        <fullName evidence="1">Uncharacterized protein</fullName>
    </submittedName>
</protein>
<gene>
    <name evidence="1" type="ORF">SAMN02745190_00903</name>
</gene>